<name>E4V0H2_ARTGP</name>
<dbReference type="RefSeq" id="XP_003171563.1">
    <property type="nucleotide sequence ID" value="XM_003171515.1"/>
</dbReference>
<dbReference type="eggNOG" id="ENOG502SZ80">
    <property type="taxonomic scope" value="Eukaryota"/>
</dbReference>
<organism evidence="2">
    <name type="scientific">Arthroderma gypseum (strain ATCC MYA-4604 / CBS 118893)</name>
    <name type="common">Microsporum gypseum</name>
    <dbReference type="NCBI Taxonomy" id="535722"/>
    <lineage>
        <taxon>Eukaryota</taxon>
        <taxon>Fungi</taxon>
        <taxon>Dikarya</taxon>
        <taxon>Ascomycota</taxon>
        <taxon>Pezizomycotina</taxon>
        <taxon>Eurotiomycetes</taxon>
        <taxon>Eurotiomycetidae</taxon>
        <taxon>Onygenales</taxon>
        <taxon>Arthrodermataceae</taxon>
        <taxon>Nannizzia</taxon>
    </lineage>
</organism>
<dbReference type="GeneID" id="10026815"/>
<dbReference type="VEuPathDB" id="FungiDB:MGYG_06104"/>
<dbReference type="InParanoid" id="E4V0H2"/>
<dbReference type="AlphaFoldDB" id="E4V0H2"/>
<keyword evidence="2" id="KW-1185">Reference proteome</keyword>
<protein>
    <submittedName>
        <fullName evidence="1">Uncharacterized protein</fullName>
    </submittedName>
</protein>
<sequence>MYSNWLLLARITVSHNRRDIIYVVVVGSTKEADQRMGCRMRVEPSLERSEFLVMHGAPPESTRRRRDDITIKYLVLGYSVAVFDFHEAKAMSAGPQDIQVTEYQALETFTSFGTKGHTYGDTKEITVILLLFFLALMIEEGGDYVELHSSDEALLSQAF</sequence>
<proteinExistence type="predicted"/>
<reference evidence="2" key="1">
    <citation type="journal article" date="2012" name="MBio">
        <title>Comparative genome analysis of Trichophyton rubrum and related dermatophytes reveals candidate genes involved in infection.</title>
        <authorList>
            <person name="Martinez D.A."/>
            <person name="Oliver B.G."/>
            <person name="Graeser Y."/>
            <person name="Goldberg J.M."/>
            <person name="Li W."/>
            <person name="Martinez-Rossi N.M."/>
            <person name="Monod M."/>
            <person name="Shelest E."/>
            <person name="Barton R.C."/>
            <person name="Birch E."/>
            <person name="Brakhage A.A."/>
            <person name="Chen Z."/>
            <person name="Gurr S.J."/>
            <person name="Heiman D."/>
            <person name="Heitman J."/>
            <person name="Kosti I."/>
            <person name="Rossi A."/>
            <person name="Saif S."/>
            <person name="Samalova M."/>
            <person name="Saunders C.W."/>
            <person name="Shea T."/>
            <person name="Summerbell R.C."/>
            <person name="Xu J."/>
            <person name="Young S."/>
            <person name="Zeng Q."/>
            <person name="Birren B.W."/>
            <person name="Cuomo C.A."/>
            <person name="White T.C."/>
        </authorList>
    </citation>
    <scope>NUCLEOTIDE SEQUENCE [LARGE SCALE GENOMIC DNA]</scope>
    <source>
        <strain evidence="2">ATCC MYA-4604 / CBS 118893</strain>
    </source>
</reference>
<dbReference type="OrthoDB" id="5418574at2759"/>
<evidence type="ECO:0000313" key="2">
    <source>
        <dbReference type="Proteomes" id="UP000002669"/>
    </source>
</evidence>
<dbReference type="EMBL" id="DS989826">
    <property type="protein sequence ID" value="EFR03109.1"/>
    <property type="molecule type" value="Genomic_DNA"/>
</dbReference>
<dbReference type="HOGENOM" id="CLU_1660291_0_0_1"/>
<accession>E4V0H2</accession>
<gene>
    <name evidence="1" type="ORF">MGYG_06104</name>
</gene>
<evidence type="ECO:0000313" key="1">
    <source>
        <dbReference type="EMBL" id="EFR03109.1"/>
    </source>
</evidence>
<dbReference type="Proteomes" id="UP000002669">
    <property type="component" value="Unassembled WGS sequence"/>
</dbReference>